<accession>A0A2R7Y311</accession>
<dbReference type="AlphaFoldDB" id="A0A2R7Y311"/>
<feature type="binding site" evidence="4">
    <location>
        <position position="139"/>
    </location>
    <ligand>
        <name>a divalent metal cation</name>
        <dbReference type="ChEBI" id="CHEBI:60240"/>
        <label>2</label>
    </ligand>
</feature>
<evidence type="ECO:0000256" key="1">
    <source>
        <dbReference type="ARBA" id="ARBA00009275"/>
    </source>
</evidence>
<dbReference type="PANTHER" id="PTHR46317">
    <property type="entry name" value="HYDROLASE OF PHP SUPERFAMILY-RELATED PROTEIN"/>
    <property type="match status" value="1"/>
</dbReference>
<organism evidence="5 6">
    <name type="scientific">Candidatus Terraquivivens tikiterensis</name>
    <dbReference type="NCBI Taxonomy" id="1980982"/>
    <lineage>
        <taxon>Archaea</taxon>
        <taxon>Nitrososphaerota</taxon>
        <taxon>Candidatus Wolframiiraptoraceae</taxon>
        <taxon>Candidatus Terraquivivens</taxon>
    </lineage>
</organism>
<dbReference type="PIRSF" id="PIRSF005902">
    <property type="entry name" value="DNase_TatD"/>
    <property type="match status" value="1"/>
</dbReference>
<dbReference type="InterPro" id="IPR032466">
    <property type="entry name" value="Metal_Hydrolase"/>
</dbReference>
<dbReference type="EMBL" id="NDWU01000012">
    <property type="protein sequence ID" value="PUA31863.1"/>
    <property type="molecule type" value="Genomic_DNA"/>
</dbReference>
<feature type="binding site" evidence="4">
    <location>
        <position position="22"/>
    </location>
    <ligand>
        <name>a divalent metal cation</name>
        <dbReference type="ChEBI" id="CHEBI:60240"/>
        <label>1</label>
    </ligand>
</feature>
<feature type="binding site" evidence="4">
    <location>
        <position position="102"/>
    </location>
    <ligand>
        <name>a divalent metal cation</name>
        <dbReference type="ChEBI" id="CHEBI:60240"/>
        <label>1</label>
    </ligand>
</feature>
<dbReference type="PANTHER" id="PTHR46317:SF1">
    <property type="entry name" value="HYDROLASE, TATD FAMILY"/>
    <property type="match status" value="1"/>
</dbReference>
<dbReference type="InterPro" id="IPR001130">
    <property type="entry name" value="TatD-like"/>
</dbReference>
<evidence type="ECO:0000313" key="5">
    <source>
        <dbReference type="EMBL" id="PUA31863.1"/>
    </source>
</evidence>
<evidence type="ECO:0000313" key="6">
    <source>
        <dbReference type="Proteomes" id="UP000244066"/>
    </source>
</evidence>
<feature type="binding site" evidence="4">
    <location>
        <position position="162"/>
    </location>
    <ligand>
        <name>a divalent metal cation</name>
        <dbReference type="ChEBI" id="CHEBI:60240"/>
        <label>2</label>
    </ligand>
</feature>
<comment type="caution">
    <text evidence="5">The sequence shown here is derived from an EMBL/GenBank/DDBJ whole genome shotgun (WGS) entry which is preliminary data.</text>
</comment>
<protein>
    <submittedName>
        <fullName evidence="5">Uncharacterized protein</fullName>
    </submittedName>
</protein>
<keyword evidence="3" id="KW-0378">Hydrolase</keyword>
<comment type="similarity">
    <text evidence="1">Belongs to the metallo-dependent hydrolases superfamily. TatD-type hydrolase family.</text>
</comment>
<dbReference type="GO" id="GO:0046872">
    <property type="term" value="F:metal ion binding"/>
    <property type="evidence" value="ECO:0007669"/>
    <property type="project" value="UniProtKB-KW"/>
</dbReference>
<name>A0A2R7Y311_9ARCH</name>
<sequence length="261" mass="29194">MLYLKEAFVRRVKDMLVDVHCHLTDSVLKERLPDILRDARNAGVSAMVTSGLGYEDCLEVLKISDYRTVFPSFGVMPYELEGYEMVLDLIEKNSRRIVAIGEVGLDFYLGARTDRELQRKVFKEFISLSINLDLPIIVHSRSAGKYALEVLSECGAKDVIMHAFDGSASHAMSGVRNGYFFSIPPSVVRSAQKQKLVERVQLENILLESDAPALPPKPGEVNVPSNVKISAEAVSRIKGIPLWKVEEVTTENALRVFRIKV</sequence>
<reference evidence="5 6" key="1">
    <citation type="submission" date="2017-04" db="EMBL/GenBank/DDBJ databases">
        <title>Draft Aigarchaeota genome from a New Zealand hot spring.</title>
        <authorList>
            <person name="Reysenbach A.-L."/>
            <person name="Donaho J.A."/>
            <person name="Gerhart J."/>
            <person name="Kelley J.F."/>
            <person name="Kouba K."/>
            <person name="Podar M."/>
            <person name="Stott M."/>
        </authorList>
    </citation>
    <scope>NUCLEOTIDE SEQUENCE [LARGE SCALE GENOMIC DNA]</scope>
    <source>
        <strain evidence="5">NZ13_MG1</strain>
    </source>
</reference>
<evidence type="ECO:0000256" key="3">
    <source>
        <dbReference type="ARBA" id="ARBA00022801"/>
    </source>
</evidence>
<dbReference type="Gene3D" id="3.20.20.140">
    <property type="entry name" value="Metal-dependent hydrolases"/>
    <property type="match status" value="1"/>
</dbReference>
<evidence type="ECO:0000256" key="2">
    <source>
        <dbReference type="ARBA" id="ARBA00022723"/>
    </source>
</evidence>
<proteinExistence type="inferred from homology"/>
<dbReference type="CDD" id="cd01310">
    <property type="entry name" value="TatD_DNAse"/>
    <property type="match status" value="1"/>
</dbReference>
<dbReference type="SUPFAM" id="SSF51556">
    <property type="entry name" value="Metallo-dependent hydrolases"/>
    <property type="match status" value="1"/>
</dbReference>
<feature type="binding site" evidence="4">
    <location>
        <position position="210"/>
    </location>
    <ligand>
        <name>a divalent metal cation</name>
        <dbReference type="ChEBI" id="CHEBI:60240"/>
        <label>1</label>
    </ligand>
</feature>
<dbReference type="Pfam" id="PF01026">
    <property type="entry name" value="TatD_DNase"/>
    <property type="match status" value="1"/>
</dbReference>
<keyword evidence="2 4" id="KW-0479">Metal-binding</keyword>
<dbReference type="GO" id="GO:0016788">
    <property type="term" value="F:hydrolase activity, acting on ester bonds"/>
    <property type="evidence" value="ECO:0007669"/>
    <property type="project" value="InterPro"/>
</dbReference>
<feature type="binding site" evidence="4">
    <location>
        <position position="20"/>
    </location>
    <ligand>
        <name>a divalent metal cation</name>
        <dbReference type="ChEBI" id="CHEBI:60240"/>
        <label>1</label>
    </ligand>
</feature>
<dbReference type="Proteomes" id="UP000244066">
    <property type="component" value="Unassembled WGS sequence"/>
</dbReference>
<gene>
    <name evidence="5" type="ORF">B9J98_05045</name>
</gene>
<evidence type="ECO:0000256" key="4">
    <source>
        <dbReference type="PIRSR" id="PIRSR005902-1"/>
    </source>
</evidence>